<keyword evidence="5" id="KW-0449">Lipoprotein</keyword>
<evidence type="ECO:0000313" key="8">
    <source>
        <dbReference type="EMBL" id="OAS19028.1"/>
    </source>
</evidence>
<sequence length="442" mass="48184">MKKTLVAATSICLLATLLAACGSETTTTTASSTPAAKASTAAATPAPATEAPKAANPNDEIKGKIVFATNRTDLIDTKLKEYKEAFKKKFPNADVEFEALKDYEAAIKLRLATAEVPDVVLIPNIPNTQLPDYFAPLDDLGLNDKIRFKDYKTANGGTYGLVTGGSTTGIVYNKKAFADAGVTALPKTLDEFYAASEKLKAKGIVPLATNYKDKWPLYTWQHVAVAMSGNPNFWNDRIKQENAFDPNGAFAKSLGILKTMISKGYVEKDINSSNWEQSKKDVASGKMAMYLLPNWVIPQVIENGTESANVGFFPMPFDNSGKLTTLMTPDYFYAVSKNSKNLKTAKAFVKWLIEDSGYDDFAGFIPSLKDKKSSVTQLSDFLATKDLNFVEIAADNSDAMAIQNKAQIDLNDIAQEVAVTDVAKVFDKYNKKWVDAKKALGK</sequence>
<dbReference type="InterPro" id="IPR050490">
    <property type="entry name" value="Bact_solute-bd_prot1"/>
</dbReference>
<evidence type="ECO:0000256" key="1">
    <source>
        <dbReference type="ARBA" id="ARBA00022475"/>
    </source>
</evidence>
<evidence type="ECO:0000256" key="3">
    <source>
        <dbReference type="ARBA" id="ARBA00023136"/>
    </source>
</evidence>
<keyword evidence="1" id="KW-1003">Cell membrane</keyword>
<keyword evidence="9" id="KW-1185">Reference proteome</keyword>
<evidence type="ECO:0000313" key="9">
    <source>
        <dbReference type="Proteomes" id="UP000078454"/>
    </source>
</evidence>
<feature type="compositionally biased region" description="Low complexity" evidence="6">
    <location>
        <begin position="27"/>
        <end position="55"/>
    </location>
</feature>
<evidence type="ECO:0000256" key="6">
    <source>
        <dbReference type="SAM" id="MobiDB-lite"/>
    </source>
</evidence>
<accession>A0A198ADJ7</accession>
<dbReference type="AlphaFoldDB" id="A0A198ADJ7"/>
<evidence type="ECO:0000256" key="5">
    <source>
        <dbReference type="ARBA" id="ARBA00023288"/>
    </source>
</evidence>
<feature type="chain" id="PRO_5039080103" evidence="7">
    <location>
        <begin position="20"/>
        <end position="442"/>
    </location>
</feature>
<name>A0A198ADJ7_9BACL</name>
<keyword evidence="3" id="KW-0472">Membrane</keyword>
<dbReference type="EMBL" id="LYPB01000060">
    <property type="protein sequence ID" value="OAS19028.1"/>
    <property type="molecule type" value="Genomic_DNA"/>
</dbReference>
<gene>
    <name evidence="8" type="ORF">A8708_27250</name>
</gene>
<proteinExistence type="predicted"/>
<feature type="region of interest" description="Disordered" evidence="6">
    <location>
        <begin position="27"/>
        <end position="56"/>
    </location>
</feature>
<dbReference type="RefSeq" id="WP_068663877.1">
    <property type="nucleotide sequence ID" value="NZ_LYPB01000060.1"/>
</dbReference>
<dbReference type="PANTHER" id="PTHR43649">
    <property type="entry name" value="ARABINOSE-BINDING PROTEIN-RELATED"/>
    <property type="match status" value="1"/>
</dbReference>
<dbReference type="PROSITE" id="PS51257">
    <property type="entry name" value="PROKAR_LIPOPROTEIN"/>
    <property type="match status" value="1"/>
</dbReference>
<dbReference type="Pfam" id="PF01547">
    <property type="entry name" value="SBP_bac_1"/>
    <property type="match status" value="1"/>
</dbReference>
<feature type="signal peptide" evidence="7">
    <location>
        <begin position="1"/>
        <end position="19"/>
    </location>
</feature>
<evidence type="ECO:0000256" key="2">
    <source>
        <dbReference type="ARBA" id="ARBA00022729"/>
    </source>
</evidence>
<dbReference type="InterPro" id="IPR006059">
    <property type="entry name" value="SBP"/>
</dbReference>
<protein>
    <submittedName>
        <fullName evidence="8">ABC transporter substrate-binding protein</fullName>
    </submittedName>
</protein>
<dbReference type="PANTHER" id="PTHR43649:SF33">
    <property type="entry name" value="POLYGALACTURONAN_RHAMNOGALACTURONAN-BINDING PROTEIN YTCQ"/>
    <property type="match status" value="1"/>
</dbReference>
<reference evidence="8 9" key="1">
    <citation type="submission" date="2016-05" db="EMBL/GenBank/DDBJ databases">
        <title>Paenibacillus sp. 1ZS3-15 nov., isolated from the rhizosphere soil.</title>
        <authorList>
            <person name="Zhang X.X."/>
            <person name="Zhang J."/>
        </authorList>
    </citation>
    <scope>NUCLEOTIDE SEQUENCE [LARGE SCALE GENOMIC DNA]</scope>
    <source>
        <strain evidence="8 9">1ZS3-15</strain>
    </source>
</reference>
<dbReference type="Gene3D" id="3.40.190.10">
    <property type="entry name" value="Periplasmic binding protein-like II"/>
    <property type="match status" value="2"/>
</dbReference>
<dbReference type="Proteomes" id="UP000078454">
    <property type="component" value="Unassembled WGS sequence"/>
</dbReference>
<comment type="caution">
    <text evidence="8">The sequence shown here is derived from an EMBL/GenBank/DDBJ whole genome shotgun (WGS) entry which is preliminary data.</text>
</comment>
<dbReference type="OrthoDB" id="2060074at2"/>
<evidence type="ECO:0000256" key="7">
    <source>
        <dbReference type="SAM" id="SignalP"/>
    </source>
</evidence>
<keyword evidence="4" id="KW-0564">Palmitate</keyword>
<organism evidence="8 9">
    <name type="scientific">Paenibacillus oryzisoli</name>
    <dbReference type="NCBI Taxonomy" id="1850517"/>
    <lineage>
        <taxon>Bacteria</taxon>
        <taxon>Bacillati</taxon>
        <taxon>Bacillota</taxon>
        <taxon>Bacilli</taxon>
        <taxon>Bacillales</taxon>
        <taxon>Paenibacillaceae</taxon>
        <taxon>Paenibacillus</taxon>
    </lineage>
</organism>
<evidence type="ECO:0000256" key="4">
    <source>
        <dbReference type="ARBA" id="ARBA00023139"/>
    </source>
</evidence>
<dbReference type="STRING" id="1850517.A8708_27250"/>
<dbReference type="SUPFAM" id="SSF53850">
    <property type="entry name" value="Periplasmic binding protein-like II"/>
    <property type="match status" value="1"/>
</dbReference>
<keyword evidence="2 7" id="KW-0732">Signal</keyword>